<dbReference type="OrthoDB" id="3885120at2"/>
<dbReference type="SUPFAM" id="SSF48452">
    <property type="entry name" value="TPR-like"/>
    <property type="match status" value="1"/>
</dbReference>
<proteinExistence type="predicted"/>
<dbReference type="InterPro" id="IPR027417">
    <property type="entry name" value="P-loop_NTPase"/>
</dbReference>
<protein>
    <submittedName>
        <fullName evidence="3">Tetratricopeptide repeat protein</fullName>
    </submittedName>
</protein>
<dbReference type="Pfam" id="PF00931">
    <property type="entry name" value="NB-ARC"/>
    <property type="match status" value="1"/>
</dbReference>
<gene>
    <name evidence="3" type="ORF">ETD83_16330</name>
</gene>
<evidence type="ECO:0000256" key="1">
    <source>
        <dbReference type="SAM" id="MobiDB-lite"/>
    </source>
</evidence>
<dbReference type="EMBL" id="VCKW01000073">
    <property type="protein sequence ID" value="TMR00616.1"/>
    <property type="molecule type" value="Genomic_DNA"/>
</dbReference>
<accession>A0A5C4JBG3</accession>
<name>A0A5C4JBG3_9ACTN</name>
<organism evidence="3 4">
    <name type="scientific">Actinomadura soli</name>
    <dbReference type="NCBI Taxonomy" id="2508997"/>
    <lineage>
        <taxon>Bacteria</taxon>
        <taxon>Bacillati</taxon>
        <taxon>Actinomycetota</taxon>
        <taxon>Actinomycetes</taxon>
        <taxon>Streptosporangiales</taxon>
        <taxon>Thermomonosporaceae</taxon>
        <taxon>Actinomadura</taxon>
    </lineage>
</organism>
<sequence>MITAAVLAVAGAVAANQILNDGVWRWWPWAPVAVGAALVSVVVADRLTRLPPADLPATSDSGQGGRQAGDALALPGLGQPPGGLNSCEAAQTSSAWPVRFGAVPPLASCFQDRDLAGSLARHLEQGDTVVLTGIDLSGTQVLAGLGGVGKTQLAADHAHRLWTHRRLDLLAWITAGSRRDIQVAYAGVAARVLSPDMDDIDSGPQGDAVARLLDWLATTRRRWLIVLDDLIEPNDLRGLWPPHSPTGQVLVTTRRRDAALSGDHRRVLDVGLFTQSEALGYLVARLPDQASASQERDDMIGLAGDLERLPLALAQAAAYLADRPLLTCADYRQRLGDRRTSLAGVLPTERELPDEQHHTVAATWSLSIERADRLDPVGSAKPILELMSVLDAAGIPADLFGTSAVSSYLAGRLGRPLDPGQTKDAIGCLYRLSLLSLDTDQPARAVRVHALVQRVTRESLSTADLATTAGVAGEAILEVWPDREAELSTSLRSNANALLDHARAHLWTSNARRLLLLVGDDLVDQHLDAGPYFQGLLDEAVRHVGADHPDTLAIRDRLASCHAEAGEFDRAVTQGKHLLAWRLRLLGDEHVDTLTARHNVARWHTKAGHPNEALAELEELVPAQTKVFGSADRRTLKTRLERAITRSEAGDPANAITELERLLADQIELFGPEHGIPFYTRAYLIHVRTKAEQYVLATAEFEQLIADRMQILAPCERIIPTLEHSYTTRYEKQGQVSGWNIQRMELMIDVVGLPYRSSYQYLLGRYDAIHGNAAYRTGYAIKELTALLADAIYVWGSESPLTLAIRHNLAKWLEWSGDTVGAIVEWELLIIDQLRILGTDHSDTKATQQSLSGLRQKSKDLRPVQLWQRRRYRRLALNSKSKRPKRWPSRAPIDETLENMRTQTPPIDNIYHPTT</sequence>
<dbReference type="AlphaFoldDB" id="A0A5C4JBG3"/>
<keyword evidence="4" id="KW-1185">Reference proteome</keyword>
<dbReference type="Gene3D" id="3.40.50.300">
    <property type="entry name" value="P-loop containing nucleotide triphosphate hydrolases"/>
    <property type="match status" value="1"/>
</dbReference>
<feature type="domain" description="NB-ARC" evidence="2">
    <location>
        <begin position="142"/>
        <end position="279"/>
    </location>
</feature>
<reference evidence="3 4" key="1">
    <citation type="submission" date="2019-05" db="EMBL/GenBank/DDBJ databases">
        <title>Draft genome sequence of Actinomadura sp. 14C53.</title>
        <authorList>
            <person name="Saricaoglu S."/>
            <person name="Isik K."/>
        </authorList>
    </citation>
    <scope>NUCLEOTIDE SEQUENCE [LARGE SCALE GENOMIC DNA]</scope>
    <source>
        <strain evidence="3 4">14C53</strain>
    </source>
</reference>
<evidence type="ECO:0000313" key="4">
    <source>
        <dbReference type="Proteomes" id="UP000309174"/>
    </source>
</evidence>
<dbReference type="GO" id="GO:0043531">
    <property type="term" value="F:ADP binding"/>
    <property type="evidence" value="ECO:0007669"/>
    <property type="project" value="InterPro"/>
</dbReference>
<feature type="region of interest" description="Disordered" evidence="1">
    <location>
        <begin position="54"/>
        <end position="75"/>
    </location>
</feature>
<dbReference type="Gene3D" id="1.25.40.10">
    <property type="entry name" value="Tetratricopeptide repeat domain"/>
    <property type="match status" value="2"/>
</dbReference>
<evidence type="ECO:0000259" key="2">
    <source>
        <dbReference type="Pfam" id="PF00931"/>
    </source>
</evidence>
<comment type="caution">
    <text evidence="3">The sequence shown here is derived from an EMBL/GenBank/DDBJ whole genome shotgun (WGS) entry which is preliminary data.</text>
</comment>
<dbReference type="PANTHER" id="PTHR35205:SF1">
    <property type="entry name" value="ZU5 DOMAIN-CONTAINING PROTEIN"/>
    <property type="match status" value="1"/>
</dbReference>
<evidence type="ECO:0000313" key="3">
    <source>
        <dbReference type="EMBL" id="TMR00616.1"/>
    </source>
</evidence>
<dbReference type="SUPFAM" id="SSF52540">
    <property type="entry name" value="P-loop containing nucleoside triphosphate hydrolases"/>
    <property type="match status" value="1"/>
</dbReference>
<dbReference type="Pfam" id="PF13424">
    <property type="entry name" value="TPR_12"/>
    <property type="match status" value="1"/>
</dbReference>
<dbReference type="PANTHER" id="PTHR35205">
    <property type="entry name" value="NB-ARC AND TPR DOMAIN PROTEIN"/>
    <property type="match status" value="1"/>
</dbReference>
<dbReference type="Proteomes" id="UP000309174">
    <property type="component" value="Unassembled WGS sequence"/>
</dbReference>
<dbReference type="InterPro" id="IPR002182">
    <property type="entry name" value="NB-ARC"/>
</dbReference>
<dbReference type="InterPro" id="IPR011990">
    <property type="entry name" value="TPR-like_helical_dom_sf"/>
</dbReference>